<dbReference type="InterPro" id="IPR013783">
    <property type="entry name" value="Ig-like_fold"/>
</dbReference>
<name>A0A913ZW64_PATMI</name>
<keyword evidence="2 3" id="KW-1015">Disulfide bond</keyword>
<feature type="domain" description="HYR" evidence="6">
    <location>
        <begin position="120"/>
        <end position="204"/>
    </location>
</feature>
<dbReference type="PANTHER" id="PTHR24273">
    <property type="entry name" value="FI04643P-RELATED"/>
    <property type="match status" value="1"/>
</dbReference>
<evidence type="ECO:0000256" key="4">
    <source>
        <dbReference type="SAM" id="Phobius"/>
    </source>
</evidence>
<dbReference type="CDD" id="cd00041">
    <property type="entry name" value="CUB"/>
    <property type="match status" value="4"/>
</dbReference>
<dbReference type="PROSITE" id="PS50825">
    <property type="entry name" value="HYR"/>
    <property type="match status" value="14"/>
</dbReference>
<dbReference type="Pfam" id="PF02494">
    <property type="entry name" value="HYR"/>
    <property type="match status" value="17"/>
</dbReference>
<keyword evidence="4" id="KW-0812">Transmembrane</keyword>
<dbReference type="PANTHER" id="PTHR24273:SF32">
    <property type="entry name" value="HYALIN"/>
    <property type="match status" value="1"/>
</dbReference>
<evidence type="ECO:0000313" key="8">
    <source>
        <dbReference type="Proteomes" id="UP000887568"/>
    </source>
</evidence>
<organism evidence="7 8">
    <name type="scientific">Patiria miniata</name>
    <name type="common">Bat star</name>
    <name type="synonym">Asterina miniata</name>
    <dbReference type="NCBI Taxonomy" id="46514"/>
    <lineage>
        <taxon>Eukaryota</taxon>
        <taxon>Metazoa</taxon>
        <taxon>Echinodermata</taxon>
        <taxon>Eleutherozoa</taxon>
        <taxon>Asterozoa</taxon>
        <taxon>Asteroidea</taxon>
        <taxon>Valvatacea</taxon>
        <taxon>Valvatida</taxon>
        <taxon>Asterinidae</taxon>
        <taxon>Patiria</taxon>
    </lineage>
</organism>
<evidence type="ECO:0000259" key="5">
    <source>
        <dbReference type="PROSITE" id="PS01180"/>
    </source>
</evidence>
<dbReference type="OrthoDB" id="10045365at2759"/>
<comment type="caution">
    <text evidence="3">Lacks conserved residue(s) required for the propagation of feature annotation.</text>
</comment>
<feature type="domain" description="HYR" evidence="6">
    <location>
        <begin position="943"/>
        <end position="1033"/>
    </location>
</feature>
<evidence type="ECO:0008006" key="9">
    <source>
        <dbReference type="Google" id="ProtNLM"/>
    </source>
</evidence>
<keyword evidence="4" id="KW-1133">Transmembrane helix</keyword>
<dbReference type="PROSITE" id="PS50068">
    <property type="entry name" value="LDLRA_2"/>
    <property type="match status" value="4"/>
</dbReference>
<keyword evidence="1" id="KW-0677">Repeat</keyword>
<feature type="domain" description="HYR" evidence="6">
    <location>
        <begin position="1675"/>
        <end position="1758"/>
    </location>
</feature>
<accession>A0A913ZW64</accession>
<dbReference type="InterPro" id="IPR003410">
    <property type="entry name" value="HYR_dom"/>
</dbReference>
<feature type="domain" description="CUB" evidence="5">
    <location>
        <begin position="1042"/>
        <end position="1171"/>
    </location>
</feature>
<feature type="domain" description="HYR" evidence="6">
    <location>
        <begin position="1759"/>
        <end position="1839"/>
    </location>
</feature>
<dbReference type="SMART" id="SM00192">
    <property type="entry name" value="LDLa"/>
    <property type="match status" value="4"/>
</dbReference>
<dbReference type="CDD" id="cd00112">
    <property type="entry name" value="LDLa"/>
    <property type="match status" value="4"/>
</dbReference>
<protein>
    <recommendedName>
        <fullName evidence="9">HYR domain-containing protein</fullName>
    </recommendedName>
</protein>
<feature type="domain" description="HYR" evidence="6">
    <location>
        <begin position="288"/>
        <end position="369"/>
    </location>
</feature>
<evidence type="ECO:0000256" key="3">
    <source>
        <dbReference type="PROSITE-ProRule" id="PRU00124"/>
    </source>
</evidence>
<dbReference type="Gene3D" id="4.10.400.10">
    <property type="entry name" value="Low-density Lipoprotein Receptor"/>
    <property type="match status" value="2"/>
</dbReference>
<feature type="domain" description="HYR" evidence="6">
    <location>
        <begin position="1919"/>
        <end position="2002"/>
    </location>
</feature>
<feature type="domain" description="HYR" evidence="6">
    <location>
        <begin position="859"/>
        <end position="942"/>
    </location>
</feature>
<feature type="domain" description="HYR" evidence="6">
    <location>
        <begin position="370"/>
        <end position="453"/>
    </location>
</feature>
<dbReference type="Gene3D" id="2.60.40.10">
    <property type="entry name" value="Immunoglobulins"/>
    <property type="match status" value="3"/>
</dbReference>
<dbReference type="PROSITE" id="PS01180">
    <property type="entry name" value="CUB"/>
    <property type="match status" value="4"/>
</dbReference>
<feature type="domain" description="HYR" evidence="6">
    <location>
        <begin position="1513"/>
        <end position="1595"/>
    </location>
</feature>
<keyword evidence="4" id="KW-0472">Membrane</keyword>
<keyword evidence="8" id="KW-1185">Reference proteome</keyword>
<feature type="domain" description="HYR" evidence="6">
    <location>
        <begin position="454"/>
        <end position="534"/>
    </location>
</feature>
<sequence length="2572" mass="275550">MARGDDYALDFSLDPVYEYRNPQGIRGLRAFRPSAQSRPVHFVRKPPLYAAAAAPAAAAGPATPLVFAVSAVVILVLGAFIGIPLAVIFGVVLPNSTGVSEGTTQQPVIPPVDPPIVNPVTVPPARRTLLLRCPDDITEETQTGQNYAIVGWDPPRVLSRTEGAVQMTSSRQPLTQFNIGVRRVEYTVTDAANNAGACSFQVTVVDNEPPSIQCPPNMTVPTDLLSNSARVFWPAPTITENSGIVSIRQVTDEPGDQFHVGLHVVTIVIHDGANNENRCSFNIIVQDREDPRLTCPDTIVAYTNQPATGTAPASWPDPVVRDNSLSVLTATCAPASGSAFQFGTTQVICNTMDAAGNDDSCMFDVMVRFNDTEPPMFMNCLSDIVVNATEDSDSAFVTWVAPTANDNSLEAPTITVNTGPNRQYSIGTYQVIYTALDSQGNVGECRFTVRVQDVQDPVIMCPANFTQNTSPGQPDAIVVLPAATTSDNSMTSLMVTTDPSGSPVLGIGDHTVTYTVTDDSGNSASCDITVTIEDMEPPTFTPLSDIVVSPDEGQLFANVTLPLVSNRADNSGGPVTVTVSPSNSDMLPIGMHDFMYTVMDIYGNSVTFTITVTVRDMEPPSFMPPSDFTVPTDDGQSSAIVSLPLPTDVTDNSGELVTIMTSPANNSMLSIGPNVVMYTLTDIYSNTVTFTITITVEDLEDPVIMCPGNFTQNTDSTQPDATVTLPAATTSDNSMTSLTVTTDPSGSPVLGIGDHTVTYTVTDASGNPASCNITVTIVDVEPPSFTPPSDFMVPTDHGQSSAIVSLPLPTDVTDNSGELVTIMTSPANNSVLSIGPHVIMYTVTDFYGNTVTFDITVTVEDNQPPNLVCPANITRPTDDGVAFANVTYDPLVLTDNDGNTPALTTDYQGGDIYNIGETIVMLTARDNAGNDICCTFSITVIDTEPPTLQCPSEVIVYSDELRIPAAAPGSYLFADFASWTVNITDNSGQPLTRSESSHESGSYFTASSTTVTHTATDAYNNTNRCSFDVRIIGFVDTTCSMSGSDLDLSVLAGTGVRYHLLSPNFDVGDPYPSNIECLWRVSAPSGSYIRVDFGAFETEFGKDILTIGSGLDETQMNTSLAAYGGKLAELVTDNTRHTKARVYGDTIWLHFVSDATFAQLLAGFWLRFDYITDPRTMYPSSYSFCAEFGGFPCLDGSCIDNSKRCDGNTNDCASNEDETDCPDDSVVTLPTQSANFPSKDGVYHTDIVSDNYPGEYRPSNARWDIDTSFVQSLRIVVMDLQIAAGDSLYVVDGDTGTRVTDNIVSPVSIHLTNNTDVAVVFESNGGTGRGFWIRVWRYISITTEFVDFPAYCEVALHSLNCGKGSCISDTERCDRDVDCGTFGNDQENCMADSYDCGNTAISLGNEGSMYHLTSVNYPNDFIYDISCQYVVTTSAATILVSFRDVEIPATTPEDYLRIGNGATVSDETEIIRVGGVFLPEDVVSTGNHIWIEFISDGRVNSRGFWIVLVAQDSEDLNGIVIICPANITQDTDSGQPDTTVVLPAATTSGNMTSLTVTTDPSGSPVLGIGDHTVTYTVTDDSGNSASCSITVMIVDVEPPSFTPPSDFMVPTDHGQSSAIVSLPLPTDVTDNSGELVTIMTSPANNSMLSIGPYVIMYTVTDFYGNTVTFDITVTVEDNQPPNLMCPANITRPADEGVAFANVTYDPLVLTDNDGNTPALTTDYQGGDIYDIGETIVMLTARDNAGNDISCTFSITVIDSEDPVIICPANITQNADSGQPDTTVVLPAATTSDNSMTSLMVTTDPSGSPVLGIGDHTVTYTVTDDSGNSASCDITVTIVDVEPPSFTPPSDFMVPTDHGQSSAIVSLPLPTDVTDNSGELVTIMTSPANNSVLSIGPHVIMYTVTDFYGNTVTFDITVTVEDNQPPNLTCPANITRPADEGVAFANVTYDPLVLTDNDGNTPALTTDYQGGDIYNMGETIVTLTAQDNAGNEISCTFSITVIDTEPPTLQCPSEVIVYSDELRIPAAVPGSYLFADFASWTVNITDNSGQPLTRSESSHESGSYFTASSTTVTHTATDAYNNTNRCSFDVRIIGFVDTTCSMSGSDLDLSVLAGTGVRYHLLSPNFDVGNPYPSSTECLWRVSAPSGSYIRVDFGAFETEFGKDVLTIGSGPDETQMNTSLAAYGGKLAELVTNNTRHTKARVYGDTIWLHFVSDSTFAQLLAGFWLRFDYITDPRTMYPSSYSFCAEFGGFPCLDGSCIDNSKRCDGTNNDCASNEDETDCPDDSVGTLPTQSANFPSKDGVYHTDIVSDNYPGEYRPSNARWDIDTNFVQSLRIVVMDLQIAAGDSLYVVDGDTGTRVTDNIVSPVSIHLTNNTDVAVVFESNGGTGRGFWIRVWRYISITTEFVDFPAYCEVALHSLNCGEGTCISDTERCDGDVDCDTFGNDQENCEAASYDCGNTAISLGNEGSMYHLTSVNYPDDFIYGISCQYVVTTSAATILVSFRDVEIPATTAEDYLRIGNGATVSDETEIIRVGGVFLPEDVVSTGNQIWIEFISDRSVNSRGFWIVLVAQG</sequence>
<dbReference type="SMART" id="SM00042">
    <property type="entry name" value="CUB"/>
    <property type="match status" value="4"/>
</dbReference>
<dbReference type="Proteomes" id="UP000887568">
    <property type="component" value="Unplaced"/>
</dbReference>
<dbReference type="InterPro" id="IPR002172">
    <property type="entry name" value="LDrepeatLR_classA_rpt"/>
</dbReference>
<feature type="disulfide bond" evidence="3">
    <location>
        <begin position="2421"/>
        <end position="2439"/>
    </location>
</feature>
<evidence type="ECO:0000256" key="1">
    <source>
        <dbReference type="ARBA" id="ARBA00022737"/>
    </source>
</evidence>
<dbReference type="RefSeq" id="XP_038055540.1">
    <property type="nucleotide sequence ID" value="XM_038199612.1"/>
</dbReference>
<evidence type="ECO:0000313" key="7">
    <source>
        <dbReference type="EnsemblMetazoa" id="XP_038055540.1"/>
    </source>
</evidence>
<feature type="domain" description="HYR" evidence="6">
    <location>
        <begin position="615"/>
        <end position="696"/>
    </location>
</feature>
<feature type="domain" description="HYR" evidence="6">
    <location>
        <begin position="2003"/>
        <end position="2093"/>
    </location>
</feature>
<reference evidence="7" key="1">
    <citation type="submission" date="2022-11" db="UniProtKB">
        <authorList>
            <consortium name="EnsemblMetazoa"/>
        </authorList>
    </citation>
    <scope>IDENTIFICATION</scope>
</reference>
<feature type="domain" description="CUB" evidence="5">
    <location>
        <begin position="2102"/>
        <end position="2231"/>
    </location>
</feature>
<feature type="transmembrane region" description="Helical" evidence="4">
    <location>
        <begin position="65"/>
        <end position="93"/>
    </location>
</feature>
<dbReference type="EnsemblMetazoa" id="XM_038199612.1">
    <property type="protein sequence ID" value="XP_038055540.1"/>
    <property type="gene ID" value="LOC119727638"/>
</dbReference>
<evidence type="ECO:0000259" key="6">
    <source>
        <dbReference type="PROSITE" id="PS50825"/>
    </source>
</evidence>
<dbReference type="InterPro" id="IPR036055">
    <property type="entry name" value="LDL_receptor-like_sf"/>
</dbReference>
<dbReference type="Pfam" id="PF00431">
    <property type="entry name" value="CUB"/>
    <property type="match status" value="4"/>
</dbReference>
<evidence type="ECO:0000256" key="2">
    <source>
        <dbReference type="ARBA" id="ARBA00023157"/>
    </source>
</evidence>
<feature type="domain" description="CUB" evidence="5">
    <location>
        <begin position="2456"/>
        <end position="2571"/>
    </location>
</feature>
<feature type="domain" description="HYR" evidence="6">
    <location>
        <begin position="697"/>
        <end position="779"/>
    </location>
</feature>
<proteinExistence type="predicted"/>
<feature type="domain" description="HYR" evidence="6">
    <location>
        <begin position="205"/>
        <end position="287"/>
    </location>
</feature>
<dbReference type="SUPFAM" id="SSF49854">
    <property type="entry name" value="Spermadhesin, CUB domain"/>
    <property type="match status" value="4"/>
</dbReference>
<dbReference type="InterPro" id="IPR000859">
    <property type="entry name" value="CUB_dom"/>
</dbReference>
<feature type="domain" description="CUB" evidence="5">
    <location>
        <begin position="1396"/>
        <end position="1511"/>
    </location>
</feature>
<feature type="disulfide bond" evidence="3">
    <location>
        <begin position="1361"/>
        <end position="1379"/>
    </location>
</feature>
<dbReference type="GeneID" id="119727638"/>
<dbReference type="InterPro" id="IPR035914">
    <property type="entry name" value="Sperma_CUB_dom_sf"/>
</dbReference>
<dbReference type="Gene3D" id="2.60.120.290">
    <property type="entry name" value="Spermadhesin, CUB domain"/>
    <property type="match status" value="4"/>
</dbReference>